<protein>
    <recommendedName>
        <fullName evidence="3">DNA-binding protein</fullName>
    </recommendedName>
</protein>
<reference evidence="2" key="1">
    <citation type="submission" date="2016-05" db="EMBL/GenBank/DDBJ databases">
        <authorList>
            <person name="Baek K."/>
            <person name="Yang S.-J."/>
        </authorList>
    </citation>
    <scope>NUCLEOTIDE SEQUENCE [LARGE SCALE GENOMIC DNA]</scope>
    <source>
        <strain evidence="2">ST58-10</strain>
    </source>
</reference>
<keyword evidence="2" id="KW-1185">Reference proteome</keyword>
<dbReference type="Proteomes" id="UP000078070">
    <property type="component" value="Chromosome"/>
</dbReference>
<proteinExistence type="predicted"/>
<dbReference type="NCBIfam" id="TIGR02443">
    <property type="entry name" value="YheV family putative zinc ribbon protein"/>
    <property type="match status" value="1"/>
</dbReference>
<dbReference type="AlphaFoldDB" id="A0A1A9ETY4"/>
<evidence type="ECO:0008006" key="3">
    <source>
        <dbReference type="Google" id="ProtNLM"/>
    </source>
</evidence>
<sequence>MTVIKRFIAGAVCPRCGQMDCLRMYRDDEREFRECVRCDFEDTQRLDGTPEVQELETRVNQAKPVLDAGERPIRFVPNPVKDSGK</sequence>
<dbReference type="KEGG" id="mars:A8C75_00195"/>
<reference evidence="1 2" key="2">
    <citation type="journal article" date="2018" name="Int. J. Syst. Evol. Microbiol.">
        <title>Marinobacterium aestuarii sp. nov., a benzene-degrading marine bacterium isolated from estuary sediment.</title>
        <authorList>
            <person name="Bae S.S."/>
            <person name="Jung J."/>
            <person name="Chung D."/>
            <person name="Baek K."/>
        </authorList>
    </citation>
    <scope>NUCLEOTIDE SEQUENCE [LARGE SCALE GENOMIC DNA]</scope>
    <source>
        <strain evidence="1 2">ST58-10</strain>
    </source>
</reference>
<organism evidence="1 2">
    <name type="scientific">Marinobacterium aestuarii</name>
    <dbReference type="NCBI Taxonomy" id="1821621"/>
    <lineage>
        <taxon>Bacteria</taxon>
        <taxon>Pseudomonadati</taxon>
        <taxon>Pseudomonadota</taxon>
        <taxon>Gammaproteobacteria</taxon>
        <taxon>Oceanospirillales</taxon>
        <taxon>Oceanospirillaceae</taxon>
        <taxon>Marinobacterium</taxon>
    </lineage>
</organism>
<dbReference type="Pfam" id="PF09526">
    <property type="entry name" value="DUF2387"/>
    <property type="match status" value="1"/>
</dbReference>
<name>A0A1A9ETY4_9GAMM</name>
<dbReference type="STRING" id="1821621.A8C75_00195"/>
<evidence type="ECO:0000313" key="2">
    <source>
        <dbReference type="Proteomes" id="UP000078070"/>
    </source>
</evidence>
<gene>
    <name evidence="1" type="ORF">A8C75_00195</name>
</gene>
<accession>A0A1A9ETY4</accession>
<dbReference type="InterPro" id="IPR012658">
    <property type="entry name" value="YheV"/>
</dbReference>
<dbReference type="OrthoDB" id="5881059at2"/>
<evidence type="ECO:0000313" key="1">
    <source>
        <dbReference type="EMBL" id="ANG61029.1"/>
    </source>
</evidence>
<dbReference type="RefSeq" id="WP_067376421.1">
    <property type="nucleotide sequence ID" value="NZ_CP015839.1"/>
</dbReference>
<dbReference type="EMBL" id="CP015839">
    <property type="protein sequence ID" value="ANG61029.1"/>
    <property type="molecule type" value="Genomic_DNA"/>
</dbReference>